<evidence type="ECO:0000313" key="15">
    <source>
        <dbReference type="EMBL" id="MCS0588275.1"/>
    </source>
</evidence>
<dbReference type="InterPro" id="IPR036097">
    <property type="entry name" value="HisK_dim/P_sf"/>
</dbReference>
<evidence type="ECO:0000256" key="6">
    <source>
        <dbReference type="ARBA" id="ARBA00022692"/>
    </source>
</evidence>
<dbReference type="PANTHER" id="PTHR45436">
    <property type="entry name" value="SENSOR HISTIDINE KINASE YKOH"/>
    <property type="match status" value="1"/>
</dbReference>
<feature type="domain" description="HAMP" evidence="14">
    <location>
        <begin position="159"/>
        <end position="211"/>
    </location>
</feature>
<keyword evidence="7" id="KW-0547">Nucleotide-binding</keyword>
<dbReference type="PANTHER" id="PTHR45436:SF14">
    <property type="entry name" value="SENSOR PROTEIN QSEC"/>
    <property type="match status" value="1"/>
</dbReference>
<dbReference type="GO" id="GO:0005524">
    <property type="term" value="F:ATP binding"/>
    <property type="evidence" value="ECO:0007669"/>
    <property type="project" value="UniProtKB-KW"/>
</dbReference>
<dbReference type="Pfam" id="PF08521">
    <property type="entry name" value="2CSK_N"/>
    <property type="match status" value="1"/>
</dbReference>
<keyword evidence="8" id="KW-0418">Kinase</keyword>
<keyword evidence="10" id="KW-1133">Transmembrane helix</keyword>
<keyword evidence="16" id="KW-1185">Reference proteome</keyword>
<evidence type="ECO:0000256" key="4">
    <source>
        <dbReference type="ARBA" id="ARBA00022553"/>
    </source>
</evidence>
<keyword evidence="12" id="KW-0472">Membrane</keyword>
<feature type="domain" description="Histidine kinase" evidence="13">
    <location>
        <begin position="219"/>
        <end position="433"/>
    </location>
</feature>
<evidence type="ECO:0000256" key="9">
    <source>
        <dbReference type="ARBA" id="ARBA00022840"/>
    </source>
</evidence>
<comment type="subcellular location">
    <subcellularLocation>
        <location evidence="2">Membrane</location>
        <topology evidence="2">Multi-pass membrane protein</topology>
    </subcellularLocation>
</comment>
<dbReference type="PROSITE" id="PS50885">
    <property type="entry name" value="HAMP"/>
    <property type="match status" value="1"/>
</dbReference>
<sequence>MTLRRQLLLGLLGVTLLCTLLAGACMYRKLLEEANELFDYELRTLAITVPIRGTSVAAATMHGDPEEVVAIQVWDPAGRLVYASTPRPLPAAPAPGYGDIAVQGEHWRVYLARRGNDRVQAAQAISAREELAAGVALRSLSPFLIMIPVLALLMWVVVGRALSPLRRLASLVAGRSPNALQALPSEGHPPELIPVVSALNDLLRRLEHALNSQRAFVADAAHELRSPLTALKLQMQLAERAEGSAQRKAAFEKLHDRLERAIHLVQQLLVAARHESMPRNRPMGKVDLLELAQSCVADRYVAASTKGIDLGIPATAIRAVIDGHADDMRTLLGNLVDNALRYTQPGGWVDVTIDHDHDLVCLRVRDNGPGIPAHERTRVFGRFYRGGGHEEWGSGLGLAIVASIAAAHGAAVGLHDNPSGHGLCVTVSFDAASVAVRATNLNNGEPPAEPNEN</sequence>
<organism evidence="15 16">
    <name type="scientific">Massilia norwichensis</name>
    <dbReference type="NCBI Taxonomy" id="1442366"/>
    <lineage>
        <taxon>Bacteria</taxon>
        <taxon>Pseudomonadati</taxon>
        <taxon>Pseudomonadota</taxon>
        <taxon>Betaproteobacteria</taxon>
        <taxon>Burkholderiales</taxon>
        <taxon>Oxalobacteraceae</taxon>
        <taxon>Telluria group</taxon>
        <taxon>Massilia</taxon>
    </lineage>
</organism>
<dbReference type="SUPFAM" id="SSF55874">
    <property type="entry name" value="ATPase domain of HSP90 chaperone/DNA topoisomerase II/histidine kinase"/>
    <property type="match status" value="1"/>
</dbReference>
<dbReference type="CDD" id="cd00082">
    <property type="entry name" value="HisKA"/>
    <property type="match status" value="1"/>
</dbReference>
<dbReference type="PROSITE" id="PS51257">
    <property type="entry name" value="PROKAR_LIPOPROTEIN"/>
    <property type="match status" value="1"/>
</dbReference>
<dbReference type="CDD" id="cd00075">
    <property type="entry name" value="HATPase"/>
    <property type="match status" value="1"/>
</dbReference>
<evidence type="ECO:0000256" key="1">
    <source>
        <dbReference type="ARBA" id="ARBA00000085"/>
    </source>
</evidence>
<evidence type="ECO:0000256" key="2">
    <source>
        <dbReference type="ARBA" id="ARBA00004141"/>
    </source>
</evidence>
<dbReference type="InterPro" id="IPR003660">
    <property type="entry name" value="HAMP_dom"/>
</dbReference>
<keyword evidence="11" id="KW-0902">Two-component regulatory system</keyword>
<dbReference type="Pfam" id="PF00512">
    <property type="entry name" value="HisKA"/>
    <property type="match status" value="1"/>
</dbReference>
<keyword evidence="6" id="KW-0812">Transmembrane</keyword>
<dbReference type="InterPro" id="IPR004358">
    <property type="entry name" value="Sig_transdc_His_kin-like_C"/>
</dbReference>
<dbReference type="EMBL" id="JANUGX010000003">
    <property type="protein sequence ID" value="MCS0588275.1"/>
    <property type="molecule type" value="Genomic_DNA"/>
</dbReference>
<evidence type="ECO:0000256" key="7">
    <source>
        <dbReference type="ARBA" id="ARBA00022741"/>
    </source>
</evidence>
<dbReference type="InterPro" id="IPR005467">
    <property type="entry name" value="His_kinase_dom"/>
</dbReference>
<keyword evidence="9 15" id="KW-0067">ATP-binding</keyword>
<dbReference type="InterPro" id="IPR013727">
    <property type="entry name" value="2CSK_N"/>
</dbReference>
<dbReference type="InterPro" id="IPR003594">
    <property type="entry name" value="HATPase_dom"/>
</dbReference>
<dbReference type="SMART" id="SM00387">
    <property type="entry name" value="HATPase_c"/>
    <property type="match status" value="1"/>
</dbReference>
<dbReference type="RefSeq" id="WP_258844091.1">
    <property type="nucleotide sequence ID" value="NZ_JANUGX010000003.1"/>
</dbReference>
<dbReference type="InterPro" id="IPR003661">
    <property type="entry name" value="HisK_dim/P_dom"/>
</dbReference>
<dbReference type="SMART" id="SM00388">
    <property type="entry name" value="HisKA"/>
    <property type="match status" value="1"/>
</dbReference>
<reference evidence="15 16" key="1">
    <citation type="submission" date="2022-08" db="EMBL/GenBank/DDBJ databases">
        <title>Reclassification of Massilia species as members of the genera Telluria, Duganella, Pseudoduganella, Mokoshia gen. nov. and Zemynaea gen. nov. using orthogonal and non-orthogonal genome-based approaches.</title>
        <authorList>
            <person name="Bowman J.P."/>
        </authorList>
    </citation>
    <scope>NUCLEOTIDE SEQUENCE [LARGE SCALE GENOMIC DNA]</scope>
    <source>
        <strain evidence="15 16">LMG 28164</strain>
    </source>
</reference>
<evidence type="ECO:0000259" key="13">
    <source>
        <dbReference type="PROSITE" id="PS50109"/>
    </source>
</evidence>
<dbReference type="InterPro" id="IPR050428">
    <property type="entry name" value="TCS_sensor_his_kinase"/>
</dbReference>
<dbReference type="InterPro" id="IPR036890">
    <property type="entry name" value="HATPase_C_sf"/>
</dbReference>
<evidence type="ECO:0000256" key="10">
    <source>
        <dbReference type="ARBA" id="ARBA00022989"/>
    </source>
</evidence>
<gene>
    <name evidence="15" type="ORF">NX782_03555</name>
</gene>
<evidence type="ECO:0000256" key="11">
    <source>
        <dbReference type="ARBA" id="ARBA00023012"/>
    </source>
</evidence>
<dbReference type="EC" id="2.7.13.3" evidence="3"/>
<keyword evidence="4" id="KW-0597">Phosphoprotein</keyword>
<dbReference type="PRINTS" id="PR00344">
    <property type="entry name" value="BCTRLSENSOR"/>
</dbReference>
<evidence type="ECO:0000259" key="14">
    <source>
        <dbReference type="PROSITE" id="PS50885"/>
    </source>
</evidence>
<comment type="catalytic activity">
    <reaction evidence="1">
        <text>ATP + protein L-histidine = ADP + protein N-phospho-L-histidine.</text>
        <dbReference type="EC" id="2.7.13.3"/>
    </reaction>
</comment>
<dbReference type="SUPFAM" id="SSF47384">
    <property type="entry name" value="Homodimeric domain of signal transducing histidine kinase"/>
    <property type="match status" value="1"/>
</dbReference>
<evidence type="ECO:0000256" key="12">
    <source>
        <dbReference type="ARBA" id="ARBA00023136"/>
    </source>
</evidence>
<protein>
    <recommendedName>
        <fullName evidence="3">histidine kinase</fullName>
        <ecNumber evidence="3">2.7.13.3</ecNumber>
    </recommendedName>
</protein>
<evidence type="ECO:0000256" key="3">
    <source>
        <dbReference type="ARBA" id="ARBA00012438"/>
    </source>
</evidence>
<comment type="caution">
    <text evidence="15">The sequence shown here is derived from an EMBL/GenBank/DDBJ whole genome shotgun (WGS) entry which is preliminary data.</text>
</comment>
<dbReference type="Pfam" id="PF02518">
    <property type="entry name" value="HATPase_c"/>
    <property type="match status" value="1"/>
</dbReference>
<name>A0ABT2A258_9BURK</name>
<accession>A0ABT2A258</accession>
<dbReference type="Proteomes" id="UP001205560">
    <property type="component" value="Unassembled WGS sequence"/>
</dbReference>
<proteinExistence type="predicted"/>
<evidence type="ECO:0000256" key="8">
    <source>
        <dbReference type="ARBA" id="ARBA00022777"/>
    </source>
</evidence>
<evidence type="ECO:0000256" key="5">
    <source>
        <dbReference type="ARBA" id="ARBA00022679"/>
    </source>
</evidence>
<keyword evidence="5" id="KW-0808">Transferase</keyword>
<dbReference type="PROSITE" id="PS50109">
    <property type="entry name" value="HIS_KIN"/>
    <property type="match status" value="1"/>
</dbReference>
<dbReference type="Gene3D" id="1.10.287.130">
    <property type="match status" value="1"/>
</dbReference>
<evidence type="ECO:0000313" key="16">
    <source>
        <dbReference type="Proteomes" id="UP001205560"/>
    </source>
</evidence>
<dbReference type="Gene3D" id="3.30.565.10">
    <property type="entry name" value="Histidine kinase-like ATPase, C-terminal domain"/>
    <property type="match status" value="1"/>
</dbReference>